<feature type="transmembrane region" description="Helical" evidence="7">
    <location>
        <begin position="289"/>
        <end position="311"/>
    </location>
</feature>
<reference evidence="9 10" key="1">
    <citation type="journal article" date="2009" name="Stand. Genomic Sci.">
        <title>Complete genome sequence of Beutenbergia cavernae type strain (HKI 0122).</title>
        <authorList>
            <person name="Land M."/>
            <person name="Pukall R."/>
            <person name="Abt B."/>
            <person name="Goker M."/>
            <person name="Rohde M."/>
            <person name="Glavina Del Rio T."/>
            <person name="Tice H."/>
            <person name="Copeland A."/>
            <person name="Cheng J.F."/>
            <person name="Lucas S."/>
            <person name="Chen F."/>
            <person name="Nolan M."/>
            <person name="Bruce D."/>
            <person name="Goodwin L."/>
            <person name="Pitluck S."/>
            <person name="Ivanova N."/>
            <person name="Mavromatis K."/>
            <person name="Ovchinnikova G."/>
            <person name="Pati A."/>
            <person name="Chen A."/>
            <person name="Palaniappan K."/>
            <person name="Hauser L."/>
            <person name="Chang Y.J."/>
            <person name="Jefferies C.C."/>
            <person name="Saunders E."/>
            <person name="Brettin T."/>
            <person name="Detter J.C."/>
            <person name="Han C."/>
            <person name="Chain P."/>
            <person name="Bristow J."/>
            <person name="Eisen J.A."/>
            <person name="Markowitz V."/>
            <person name="Hugenholtz P."/>
            <person name="Kyrpides N.C."/>
            <person name="Klenk H.P."/>
            <person name="Lapidus A."/>
        </authorList>
    </citation>
    <scope>NUCLEOTIDE SEQUENCE [LARGE SCALE GENOMIC DNA]</scope>
    <source>
        <strain evidence="10">ATCC BAA-8 / DSM 12333 / NBRC 16432</strain>
    </source>
</reference>
<dbReference type="KEGG" id="bcv:Bcav_3217"/>
<feature type="transmembrane region" description="Helical" evidence="7">
    <location>
        <begin position="180"/>
        <end position="202"/>
    </location>
</feature>
<feature type="transmembrane region" description="Helical" evidence="7">
    <location>
        <begin position="387"/>
        <end position="409"/>
    </location>
</feature>
<dbReference type="AlphaFoldDB" id="C5C0R5"/>
<evidence type="ECO:0000313" key="9">
    <source>
        <dbReference type="EMBL" id="ACQ81461.1"/>
    </source>
</evidence>
<name>C5C0R5_BEUC1</name>
<dbReference type="InterPro" id="IPR001750">
    <property type="entry name" value="ND/Mrp_TM"/>
</dbReference>
<dbReference type="GO" id="GO:0016020">
    <property type="term" value="C:membrane"/>
    <property type="evidence" value="ECO:0007669"/>
    <property type="project" value="UniProtKB-SubCell"/>
</dbReference>
<protein>
    <submittedName>
        <fullName evidence="9">Proton-translocating NADH-quinone oxidoreductase, chain M</fullName>
        <ecNumber evidence="9">1.6.99.5</ecNumber>
    </submittedName>
</protein>
<comment type="similarity">
    <text evidence="2">Belongs to the complex I subunit 4 family.</text>
</comment>
<feature type="transmembrane region" description="Helical" evidence="7">
    <location>
        <begin position="6"/>
        <end position="26"/>
    </location>
</feature>
<dbReference type="GO" id="GO:0015990">
    <property type="term" value="P:electron transport coupled proton transport"/>
    <property type="evidence" value="ECO:0007669"/>
    <property type="project" value="TreeGrafter"/>
</dbReference>
<dbReference type="PANTHER" id="PTHR43507">
    <property type="entry name" value="NADH-UBIQUINONE OXIDOREDUCTASE CHAIN 4"/>
    <property type="match status" value="1"/>
</dbReference>
<dbReference type="Proteomes" id="UP000007962">
    <property type="component" value="Chromosome"/>
</dbReference>
<dbReference type="GO" id="GO:0008137">
    <property type="term" value="F:NADH dehydrogenase (ubiquinone) activity"/>
    <property type="evidence" value="ECO:0007669"/>
    <property type="project" value="InterPro"/>
</dbReference>
<evidence type="ECO:0000256" key="2">
    <source>
        <dbReference type="ARBA" id="ARBA00009025"/>
    </source>
</evidence>
<feature type="transmembrane region" description="Helical" evidence="7">
    <location>
        <begin position="318"/>
        <end position="340"/>
    </location>
</feature>
<keyword evidence="5 7" id="KW-0472">Membrane</keyword>
<feature type="transmembrane region" description="Helical" evidence="7">
    <location>
        <begin position="33"/>
        <end position="53"/>
    </location>
</feature>
<dbReference type="eggNOG" id="COG1008">
    <property type="taxonomic scope" value="Bacteria"/>
</dbReference>
<accession>C5C0R5</accession>
<dbReference type="InterPro" id="IPR010227">
    <property type="entry name" value="NADH_Q_OxRdtase_chainM/4"/>
</dbReference>
<dbReference type="GO" id="GO:0003954">
    <property type="term" value="F:NADH dehydrogenase activity"/>
    <property type="evidence" value="ECO:0007669"/>
    <property type="project" value="TreeGrafter"/>
</dbReference>
<dbReference type="RefSeq" id="WP_015883699.1">
    <property type="nucleotide sequence ID" value="NC_012669.1"/>
</dbReference>
<dbReference type="GO" id="GO:0012505">
    <property type="term" value="C:endomembrane system"/>
    <property type="evidence" value="ECO:0007669"/>
    <property type="project" value="UniProtKB-SubCell"/>
</dbReference>
<dbReference type="EC" id="1.6.99.5" evidence="9"/>
<dbReference type="EMBL" id="CP001618">
    <property type="protein sequence ID" value="ACQ81461.1"/>
    <property type="molecule type" value="Genomic_DNA"/>
</dbReference>
<feature type="transmembrane region" description="Helical" evidence="7">
    <location>
        <begin position="421"/>
        <end position="442"/>
    </location>
</feature>
<dbReference type="NCBIfam" id="TIGR01972">
    <property type="entry name" value="NDH_I_M"/>
    <property type="match status" value="1"/>
</dbReference>
<evidence type="ECO:0000259" key="8">
    <source>
        <dbReference type="Pfam" id="PF00361"/>
    </source>
</evidence>
<evidence type="ECO:0000256" key="5">
    <source>
        <dbReference type="ARBA" id="ARBA00023136"/>
    </source>
</evidence>
<dbReference type="OrthoDB" id="9768329at2"/>
<feature type="transmembrane region" description="Helical" evidence="7">
    <location>
        <begin position="148"/>
        <end position="168"/>
    </location>
</feature>
<feature type="domain" description="NADH:quinone oxidoreductase/Mrp antiporter transmembrane" evidence="8">
    <location>
        <begin position="144"/>
        <end position="432"/>
    </location>
</feature>
<evidence type="ECO:0000256" key="3">
    <source>
        <dbReference type="ARBA" id="ARBA00022692"/>
    </source>
</evidence>
<keyword evidence="10" id="KW-1185">Reference proteome</keyword>
<evidence type="ECO:0000256" key="7">
    <source>
        <dbReference type="SAM" id="Phobius"/>
    </source>
</evidence>
<keyword evidence="9" id="KW-0560">Oxidoreductase</keyword>
<dbReference type="HOGENOM" id="CLU_007100_4_4_11"/>
<dbReference type="STRING" id="471853.Bcav_3217"/>
<dbReference type="PRINTS" id="PR01437">
    <property type="entry name" value="NUOXDRDTASE4"/>
</dbReference>
<dbReference type="GO" id="GO:0042773">
    <property type="term" value="P:ATP synthesis coupled electron transport"/>
    <property type="evidence" value="ECO:0007669"/>
    <property type="project" value="InterPro"/>
</dbReference>
<evidence type="ECO:0000313" key="10">
    <source>
        <dbReference type="Proteomes" id="UP000007962"/>
    </source>
</evidence>
<dbReference type="PANTHER" id="PTHR43507:SF1">
    <property type="entry name" value="NADH-UBIQUINONE OXIDOREDUCTASE CHAIN 4"/>
    <property type="match status" value="1"/>
</dbReference>
<comment type="subcellular location">
    <subcellularLocation>
        <location evidence="1">Endomembrane system</location>
        <topology evidence="1">Multi-pass membrane protein</topology>
    </subcellularLocation>
    <subcellularLocation>
        <location evidence="6">Membrane</location>
        <topology evidence="6">Multi-pass membrane protein</topology>
    </subcellularLocation>
</comment>
<feature type="transmembrane region" description="Helical" evidence="7">
    <location>
        <begin position="262"/>
        <end position="283"/>
    </location>
</feature>
<gene>
    <name evidence="9" type="ordered locus">Bcav_3217</name>
</gene>
<keyword evidence="4 7" id="KW-1133">Transmembrane helix</keyword>
<evidence type="ECO:0000256" key="4">
    <source>
        <dbReference type="ARBA" id="ARBA00022989"/>
    </source>
</evidence>
<feature type="transmembrane region" description="Helical" evidence="7">
    <location>
        <begin position="470"/>
        <end position="487"/>
    </location>
</feature>
<evidence type="ECO:0000256" key="1">
    <source>
        <dbReference type="ARBA" id="ARBA00004127"/>
    </source>
</evidence>
<dbReference type="GO" id="GO:0048039">
    <property type="term" value="F:ubiquinone binding"/>
    <property type="evidence" value="ECO:0007669"/>
    <property type="project" value="TreeGrafter"/>
</dbReference>
<organism evidence="9 10">
    <name type="scientific">Beutenbergia cavernae (strain ATCC BAA-8 / DSM 12333 / CCUG 43141 / JCM 11478 / NBRC 16432 / NCIMB 13614 / HKI 0122)</name>
    <dbReference type="NCBI Taxonomy" id="471853"/>
    <lineage>
        <taxon>Bacteria</taxon>
        <taxon>Bacillati</taxon>
        <taxon>Actinomycetota</taxon>
        <taxon>Actinomycetes</taxon>
        <taxon>Micrococcales</taxon>
        <taxon>Beutenbergiaceae</taxon>
        <taxon>Beutenbergia</taxon>
    </lineage>
</organism>
<dbReference type="Pfam" id="PF00361">
    <property type="entry name" value="Proton_antipo_M"/>
    <property type="match status" value="1"/>
</dbReference>
<dbReference type="InterPro" id="IPR003918">
    <property type="entry name" value="NADH_UbQ_OxRdtase"/>
</dbReference>
<sequence length="507" mass="52574">MSTLPWITTLIVVPLVAAVLVWLVPALHRASRIIGLVVSVAVLGGAIAMATQFEVADAAVPQFTETHSWIPAIGASYAVGLTGLGLLMVLLATFLVPLVLAAGWNDARDDAVGAPGSRAALRRQAGMVALVLALEAMMIAVFAAQDVFLFYVLFEAMLLPVYFLIGLYGGPARRAAAVKFLLYSLAGGLIMLAGVIAVYFQGPGGPDGFLIANLSGVVADPVLQRWLFAAFFIAFAVKAPMWPVHTWLPDAAAQAPAGTSTLLVGVLDKVGTFGMIALCLPLFPEASAWAAPAIIVLALVSIIYGGLVAIGQQDLMRFVAFTSVSHFGFIVLGIYVGSSVALTGAMLYMLAHGISTAGLFLVSGFLTDRGKSRRIDDYGGLQKVTPVIAGIFLVSGLASIALPGLSGFVPEYLVLLGSFDASAVAGVVATAGVIIAAIYVLLTYQRIFTGPPPGDGPLASLPDLGGRERWVMVPIVAAMLVLGFYPAPALDVLTPISDVLALAGGAR</sequence>
<evidence type="ECO:0000256" key="6">
    <source>
        <dbReference type="RuleBase" id="RU000320"/>
    </source>
</evidence>
<feature type="transmembrane region" description="Helical" evidence="7">
    <location>
        <begin position="346"/>
        <end position="366"/>
    </location>
</feature>
<feature type="transmembrane region" description="Helical" evidence="7">
    <location>
        <begin position="73"/>
        <end position="104"/>
    </location>
</feature>
<feature type="transmembrane region" description="Helical" evidence="7">
    <location>
        <begin position="222"/>
        <end position="241"/>
    </location>
</feature>
<dbReference type="NCBIfam" id="NF004500">
    <property type="entry name" value="PRK05846.1-4"/>
    <property type="match status" value="1"/>
</dbReference>
<feature type="transmembrane region" description="Helical" evidence="7">
    <location>
        <begin position="125"/>
        <end position="142"/>
    </location>
</feature>
<proteinExistence type="inferred from homology"/>
<keyword evidence="3 6" id="KW-0812">Transmembrane</keyword>